<evidence type="ECO:0000313" key="2">
    <source>
        <dbReference type="Proteomes" id="UP000821865"/>
    </source>
</evidence>
<name>A0ACB8DM30_DERSI</name>
<protein>
    <submittedName>
        <fullName evidence="1">Uncharacterized protein</fullName>
    </submittedName>
</protein>
<dbReference type="EMBL" id="CM023479">
    <property type="protein sequence ID" value="KAH7973438.1"/>
    <property type="molecule type" value="Genomic_DNA"/>
</dbReference>
<sequence>MVGPCFLRVARPQANDSAMQLLGESQEEDRRFIADLVLQRMQQYCRPPQQMGAAEPRAANTRPRRESQTSEKGEDPDDTMRNLRKTFAGVFGDM</sequence>
<reference evidence="1" key="1">
    <citation type="submission" date="2020-05" db="EMBL/GenBank/DDBJ databases">
        <title>Large-scale comparative analyses of tick genomes elucidate their genetic diversity and vector capacities.</title>
        <authorList>
            <person name="Jia N."/>
            <person name="Wang J."/>
            <person name="Shi W."/>
            <person name="Du L."/>
            <person name="Sun Y."/>
            <person name="Zhan W."/>
            <person name="Jiang J."/>
            <person name="Wang Q."/>
            <person name="Zhang B."/>
            <person name="Ji P."/>
            <person name="Sakyi L.B."/>
            <person name="Cui X."/>
            <person name="Yuan T."/>
            <person name="Jiang B."/>
            <person name="Yang W."/>
            <person name="Lam T.T.-Y."/>
            <person name="Chang Q."/>
            <person name="Ding S."/>
            <person name="Wang X."/>
            <person name="Zhu J."/>
            <person name="Ruan X."/>
            <person name="Zhao L."/>
            <person name="Wei J."/>
            <person name="Que T."/>
            <person name="Du C."/>
            <person name="Cheng J."/>
            <person name="Dai P."/>
            <person name="Han X."/>
            <person name="Huang E."/>
            <person name="Gao Y."/>
            <person name="Liu J."/>
            <person name="Shao H."/>
            <person name="Ye R."/>
            <person name="Li L."/>
            <person name="Wei W."/>
            <person name="Wang X."/>
            <person name="Wang C."/>
            <person name="Yang T."/>
            <person name="Huo Q."/>
            <person name="Li W."/>
            <person name="Guo W."/>
            <person name="Chen H."/>
            <person name="Zhou L."/>
            <person name="Ni X."/>
            <person name="Tian J."/>
            <person name="Zhou Y."/>
            <person name="Sheng Y."/>
            <person name="Liu T."/>
            <person name="Pan Y."/>
            <person name="Xia L."/>
            <person name="Li J."/>
            <person name="Zhao F."/>
            <person name="Cao W."/>
        </authorList>
    </citation>
    <scope>NUCLEOTIDE SEQUENCE</scope>
    <source>
        <strain evidence="1">Dsil-2018</strain>
    </source>
</reference>
<dbReference type="Proteomes" id="UP000821865">
    <property type="component" value="Chromosome 10"/>
</dbReference>
<comment type="caution">
    <text evidence="1">The sequence shown here is derived from an EMBL/GenBank/DDBJ whole genome shotgun (WGS) entry which is preliminary data.</text>
</comment>
<keyword evidence="2" id="KW-1185">Reference proteome</keyword>
<organism evidence="1 2">
    <name type="scientific">Dermacentor silvarum</name>
    <name type="common">Tick</name>
    <dbReference type="NCBI Taxonomy" id="543639"/>
    <lineage>
        <taxon>Eukaryota</taxon>
        <taxon>Metazoa</taxon>
        <taxon>Ecdysozoa</taxon>
        <taxon>Arthropoda</taxon>
        <taxon>Chelicerata</taxon>
        <taxon>Arachnida</taxon>
        <taxon>Acari</taxon>
        <taxon>Parasitiformes</taxon>
        <taxon>Ixodida</taxon>
        <taxon>Ixodoidea</taxon>
        <taxon>Ixodidae</taxon>
        <taxon>Rhipicephalinae</taxon>
        <taxon>Dermacentor</taxon>
    </lineage>
</organism>
<evidence type="ECO:0000313" key="1">
    <source>
        <dbReference type="EMBL" id="KAH7973438.1"/>
    </source>
</evidence>
<gene>
    <name evidence="1" type="ORF">HPB49_000996</name>
</gene>
<proteinExistence type="predicted"/>
<accession>A0ACB8DM30</accession>